<feature type="transmembrane region" description="Helical" evidence="1">
    <location>
        <begin position="29"/>
        <end position="50"/>
    </location>
</feature>
<evidence type="ECO:0000313" key="2">
    <source>
        <dbReference type="EMBL" id="KAG1355293.1"/>
    </source>
</evidence>
<dbReference type="Proteomes" id="UP000797356">
    <property type="component" value="Chromosome 7"/>
</dbReference>
<gene>
    <name evidence="2" type="ORF">COCNU_07G014050</name>
</gene>
<evidence type="ECO:0000256" key="1">
    <source>
        <dbReference type="SAM" id="Phobius"/>
    </source>
</evidence>
<reference evidence="2" key="1">
    <citation type="journal article" date="2017" name="Gigascience">
        <title>The genome draft of coconut (Cocos nucifera).</title>
        <authorList>
            <person name="Xiao Y."/>
            <person name="Xu P."/>
            <person name="Fan H."/>
            <person name="Baudouin L."/>
            <person name="Xia W."/>
            <person name="Bocs S."/>
            <person name="Xu J."/>
            <person name="Li Q."/>
            <person name="Guo A."/>
            <person name="Zhou L."/>
            <person name="Li J."/>
            <person name="Wu Y."/>
            <person name="Ma Z."/>
            <person name="Armero A."/>
            <person name="Issali A.E."/>
            <person name="Liu N."/>
            <person name="Peng M."/>
            <person name="Yang Y."/>
        </authorList>
    </citation>
    <scope>NUCLEOTIDE SEQUENCE</scope>
    <source>
        <tissue evidence="2">Spear leaf of Hainan Tall coconut</tissue>
    </source>
</reference>
<dbReference type="OrthoDB" id="9909019at2759"/>
<protein>
    <submittedName>
        <fullName evidence="2">Uncharacterized protein</fullName>
    </submittedName>
</protein>
<dbReference type="AlphaFoldDB" id="A0A8K0N5E5"/>
<keyword evidence="1" id="KW-1133">Transmembrane helix</keyword>
<comment type="caution">
    <text evidence="2">The sequence shown here is derived from an EMBL/GenBank/DDBJ whole genome shotgun (WGS) entry which is preliminary data.</text>
</comment>
<proteinExistence type="predicted"/>
<keyword evidence="1" id="KW-0472">Membrane</keyword>
<keyword evidence="3" id="KW-1185">Reference proteome</keyword>
<name>A0A8K0N5E5_COCNU</name>
<keyword evidence="1" id="KW-0812">Transmembrane</keyword>
<sequence length="175" mass="19143">MVRVVAITVFFLLSTAFYAFFAPFLGKYLYEYVAIAVYSCLALSVFILYVRCTAIDPADPGILINFEGASIYKAHGNEGSLEEPGKIGLKTEEKTGKHNSTTCSSIGCFFCALLVKEDCRKDEDVTEQQTSNDEALFCTLCNAEVKNSYSSSCHVAIGRLAFGLEKLIMLVSSPP</sequence>
<dbReference type="EMBL" id="CM017878">
    <property type="protein sequence ID" value="KAG1355293.1"/>
    <property type="molecule type" value="Genomic_DNA"/>
</dbReference>
<evidence type="ECO:0000313" key="3">
    <source>
        <dbReference type="Proteomes" id="UP000797356"/>
    </source>
</evidence>
<accession>A0A8K0N5E5</accession>
<organism evidence="2 3">
    <name type="scientific">Cocos nucifera</name>
    <name type="common">Coconut palm</name>
    <dbReference type="NCBI Taxonomy" id="13894"/>
    <lineage>
        <taxon>Eukaryota</taxon>
        <taxon>Viridiplantae</taxon>
        <taxon>Streptophyta</taxon>
        <taxon>Embryophyta</taxon>
        <taxon>Tracheophyta</taxon>
        <taxon>Spermatophyta</taxon>
        <taxon>Magnoliopsida</taxon>
        <taxon>Liliopsida</taxon>
        <taxon>Arecaceae</taxon>
        <taxon>Arecoideae</taxon>
        <taxon>Cocoseae</taxon>
        <taxon>Attaleinae</taxon>
        <taxon>Cocos</taxon>
    </lineage>
</organism>
<reference evidence="2" key="2">
    <citation type="submission" date="2019-07" db="EMBL/GenBank/DDBJ databases">
        <authorList>
            <person name="Yang Y."/>
            <person name="Bocs S."/>
            <person name="Baudouin L."/>
        </authorList>
    </citation>
    <scope>NUCLEOTIDE SEQUENCE</scope>
    <source>
        <tissue evidence="2">Spear leaf of Hainan Tall coconut</tissue>
    </source>
</reference>